<evidence type="ECO:0000313" key="3">
    <source>
        <dbReference type="Proteomes" id="UP000774326"/>
    </source>
</evidence>
<organism evidence="2 3">
    <name type="scientific">Wickerhamomyces pijperi</name>
    <name type="common">Yeast</name>
    <name type="synonym">Pichia pijperi</name>
    <dbReference type="NCBI Taxonomy" id="599730"/>
    <lineage>
        <taxon>Eukaryota</taxon>
        <taxon>Fungi</taxon>
        <taxon>Dikarya</taxon>
        <taxon>Ascomycota</taxon>
        <taxon>Saccharomycotina</taxon>
        <taxon>Saccharomycetes</taxon>
        <taxon>Phaffomycetales</taxon>
        <taxon>Wickerhamomycetaceae</taxon>
        <taxon>Wickerhamomyces</taxon>
    </lineage>
</organism>
<accession>A0A9P8PKP1</accession>
<keyword evidence="3" id="KW-1185">Reference proteome</keyword>
<dbReference type="AlphaFoldDB" id="A0A9P8PKP1"/>
<gene>
    <name evidence="2" type="ORF">WICPIJ_009661</name>
</gene>
<evidence type="ECO:0000313" key="2">
    <source>
        <dbReference type="EMBL" id="KAH3673781.1"/>
    </source>
</evidence>
<sequence length="125" mass="13067">MFSTSSGRSIQLVIKLTDALPSFGLGFERNLHDVARPKLSAAAAAAPPCIAVGAAAPDIVSAAVASGTVDVAPVVAGRPHKLGNHKLPSHRNLRTPLLQARQLRTSSSESILPQEPDTRLVSMQD</sequence>
<reference evidence="2" key="1">
    <citation type="journal article" date="2021" name="Open Biol.">
        <title>Shared evolutionary footprints suggest mitochondrial oxidative damage underlies multiple complex I losses in fungi.</title>
        <authorList>
            <person name="Schikora-Tamarit M.A."/>
            <person name="Marcet-Houben M."/>
            <person name="Nosek J."/>
            <person name="Gabaldon T."/>
        </authorList>
    </citation>
    <scope>NUCLEOTIDE SEQUENCE</scope>
    <source>
        <strain evidence="2">CBS2887</strain>
    </source>
</reference>
<dbReference type="EMBL" id="JAEUBG010005572">
    <property type="protein sequence ID" value="KAH3673781.1"/>
    <property type="molecule type" value="Genomic_DNA"/>
</dbReference>
<dbReference type="Proteomes" id="UP000774326">
    <property type="component" value="Unassembled WGS sequence"/>
</dbReference>
<feature type="region of interest" description="Disordered" evidence="1">
    <location>
        <begin position="102"/>
        <end position="125"/>
    </location>
</feature>
<name>A0A9P8PKP1_WICPI</name>
<protein>
    <submittedName>
        <fullName evidence="2">Uncharacterized protein</fullName>
    </submittedName>
</protein>
<evidence type="ECO:0000256" key="1">
    <source>
        <dbReference type="SAM" id="MobiDB-lite"/>
    </source>
</evidence>
<feature type="compositionally biased region" description="Polar residues" evidence="1">
    <location>
        <begin position="102"/>
        <end position="111"/>
    </location>
</feature>
<comment type="caution">
    <text evidence="2">The sequence shown here is derived from an EMBL/GenBank/DDBJ whole genome shotgun (WGS) entry which is preliminary data.</text>
</comment>
<reference evidence="2" key="2">
    <citation type="submission" date="2021-01" db="EMBL/GenBank/DDBJ databases">
        <authorList>
            <person name="Schikora-Tamarit M.A."/>
        </authorList>
    </citation>
    <scope>NUCLEOTIDE SEQUENCE</scope>
    <source>
        <strain evidence="2">CBS2887</strain>
    </source>
</reference>
<proteinExistence type="predicted"/>